<dbReference type="EMBL" id="JAEUBG010002157">
    <property type="protein sequence ID" value="KAH3685104.1"/>
    <property type="molecule type" value="Genomic_DNA"/>
</dbReference>
<reference evidence="3" key="2">
    <citation type="submission" date="2021-01" db="EMBL/GenBank/DDBJ databases">
        <authorList>
            <person name="Schikora-Tamarit M.A."/>
        </authorList>
    </citation>
    <scope>NUCLEOTIDE SEQUENCE</scope>
    <source>
        <strain evidence="3">CBS2887</strain>
    </source>
</reference>
<dbReference type="Pfam" id="PF07727">
    <property type="entry name" value="RVT_2"/>
    <property type="match status" value="1"/>
</dbReference>
<dbReference type="OrthoDB" id="414945at2759"/>
<evidence type="ECO:0000259" key="2">
    <source>
        <dbReference type="Pfam" id="PF07727"/>
    </source>
</evidence>
<name>A0A9P8Q8Z7_WICPI</name>
<evidence type="ECO:0000313" key="3">
    <source>
        <dbReference type="EMBL" id="KAH3685104.1"/>
    </source>
</evidence>
<dbReference type="Proteomes" id="UP000774326">
    <property type="component" value="Unassembled WGS sequence"/>
</dbReference>
<protein>
    <recommendedName>
        <fullName evidence="2">Reverse transcriptase Ty1/copia-type domain-containing protein</fullName>
    </recommendedName>
</protein>
<organism evidence="3 4">
    <name type="scientific">Wickerhamomyces pijperi</name>
    <name type="common">Yeast</name>
    <name type="synonym">Pichia pijperi</name>
    <dbReference type="NCBI Taxonomy" id="599730"/>
    <lineage>
        <taxon>Eukaryota</taxon>
        <taxon>Fungi</taxon>
        <taxon>Dikarya</taxon>
        <taxon>Ascomycota</taxon>
        <taxon>Saccharomycotina</taxon>
        <taxon>Saccharomycetes</taxon>
        <taxon>Phaffomycetales</taxon>
        <taxon>Wickerhamomycetaceae</taxon>
        <taxon>Wickerhamomyces</taxon>
    </lineage>
</organism>
<keyword evidence="4" id="KW-1185">Reference proteome</keyword>
<gene>
    <name evidence="3" type="ORF">WICPIJ_003924</name>
</gene>
<reference evidence="3" key="1">
    <citation type="journal article" date="2021" name="Open Biol.">
        <title>Shared evolutionary footprints suggest mitochondrial oxidative damage underlies multiple complex I losses in fungi.</title>
        <authorList>
            <person name="Schikora-Tamarit M.A."/>
            <person name="Marcet-Houben M."/>
            <person name="Nosek J."/>
            <person name="Gabaldon T."/>
        </authorList>
    </citation>
    <scope>NUCLEOTIDE SEQUENCE</scope>
    <source>
        <strain evidence="3">CBS2887</strain>
    </source>
</reference>
<dbReference type="InterPro" id="IPR013103">
    <property type="entry name" value="RVT_2"/>
</dbReference>
<feature type="domain" description="Reverse transcriptase Ty1/copia-type" evidence="2">
    <location>
        <begin position="372"/>
        <end position="551"/>
    </location>
</feature>
<feature type="compositionally biased region" description="Low complexity" evidence="1">
    <location>
        <begin position="261"/>
        <end position="278"/>
    </location>
</feature>
<dbReference type="AlphaFoldDB" id="A0A9P8Q8Z7"/>
<comment type="caution">
    <text evidence="3">The sequence shown here is derived from an EMBL/GenBank/DDBJ whole genome shotgun (WGS) entry which is preliminary data.</text>
</comment>
<proteinExistence type="predicted"/>
<feature type="region of interest" description="Disordered" evidence="1">
    <location>
        <begin position="258"/>
        <end position="299"/>
    </location>
</feature>
<evidence type="ECO:0000313" key="4">
    <source>
        <dbReference type="Proteomes" id="UP000774326"/>
    </source>
</evidence>
<accession>A0A9P8Q8Z7</accession>
<sequence length="734" mass="84006">MVVNFKKFSTLYTQTHSDSISTLQTGAPFFLKLASRDISHLITTRDEYYRALDALRVSAPKVKFSELKYWPLFELWVLSTLQGLLSTELTEDVIFKLLRCGDADNECSSSRFALLFAEGLKLYFKKSIYEDKRTQGLKLFSDINKQYLLSVENFREIFINEFFKGFNSKSIEDLIVDLKLMSLYSPKLESVFRNIVLISFPREFANTIYLKYNYANEEADDSRTIWDDIYDQESLKLLLKELSNGGLGEDPAIIPSTMGKTASSASSSASAATSTTSSKQPASDSNNNNNNKKANKIPKTYQDIAHTADPEKWRASCISEIKAIQNDEIFAVYRREQIKDENKIVQGYWKFEMDKNRETASLLIRENYESLDLASNVSNSQKSQRYLLSVAVQESLELRKFKFPNGKVEAKLDHCIYMKPPAGCGNTKDDLWRCGSRLSKFKTAQFLFYLTLSKILAKLGFVASTSENCLLVNEQKNMFIVLCDFEAIIAAPNPSNFQHVLDTLTSAHVTVTDCGFPDTFQHIDIRRRPNGDVEINTLSFIESLRKEYHITPPPNRLDSALPPEFNISDETTRLLGKAESTKYRKLLLDLKEISRCVRLDCYYEINSLYAYQMKPRDMHLQAATRIFNYLYSTRTESLRFSIDRRIKINLEEVPYEEADVLTKVNPLVVKYQLKAVSHSNDRLRDLQRVGAVTFFGSNIIDWEHVKPGTPGAAMAVREKKDLATHLKNLFRSAK</sequence>
<evidence type="ECO:0000256" key="1">
    <source>
        <dbReference type="SAM" id="MobiDB-lite"/>
    </source>
</evidence>